<proteinExistence type="inferred from homology"/>
<protein>
    <recommendedName>
        <fullName evidence="6">Transport permease protein</fullName>
    </recommendedName>
</protein>
<feature type="domain" description="ABC transmembrane type-2" evidence="7">
    <location>
        <begin position="31"/>
        <end position="270"/>
    </location>
</feature>
<dbReference type="Proteomes" id="UP001500908">
    <property type="component" value="Unassembled WGS sequence"/>
</dbReference>
<keyword evidence="6" id="KW-1003">Cell membrane</keyword>
<evidence type="ECO:0000259" key="7">
    <source>
        <dbReference type="PROSITE" id="PS51012"/>
    </source>
</evidence>
<gene>
    <name evidence="8" type="ORF">GCM10022402_09830</name>
</gene>
<keyword evidence="2 6" id="KW-0812">Transmembrane</keyword>
<evidence type="ECO:0000256" key="4">
    <source>
        <dbReference type="ARBA" id="ARBA00023136"/>
    </source>
</evidence>
<evidence type="ECO:0000256" key="5">
    <source>
        <dbReference type="ARBA" id="ARBA00023251"/>
    </source>
</evidence>
<feature type="transmembrane region" description="Helical" evidence="6">
    <location>
        <begin position="151"/>
        <end position="175"/>
    </location>
</feature>
<dbReference type="PANTHER" id="PTHR43229">
    <property type="entry name" value="NODULATION PROTEIN J"/>
    <property type="match status" value="1"/>
</dbReference>
<evidence type="ECO:0000313" key="8">
    <source>
        <dbReference type="EMBL" id="GAA3731180.1"/>
    </source>
</evidence>
<keyword evidence="9" id="KW-1185">Reference proteome</keyword>
<evidence type="ECO:0000313" key="9">
    <source>
        <dbReference type="Proteomes" id="UP001500908"/>
    </source>
</evidence>
<feature type="transmembrane region" description="Helical" evidence="6">
    <location>
        <begin position="182"/>
        <end position="202"/>
    </location>
</feature>
<comment type="subcellular location">
    <subcellularLocation>
        <location evidence="6">Cell membrane</location>
        <topology evidence="6">Multi-pass membrane protein</topology>
    </subcellularLocation>
    <subcellularLocation>
        <location evidence="1">Membrane</location>
        <topology evidence="1">Multi-pass membrane protein</topology>
    </subcellularLocation>
</comment>
<dbReference type="PRINTS" id="PR00164">
    <property type="entry name" value="ABC2TRNSPORT"/>
</dbReference>
<feature type="transmembrane region" description="Helical" evidence="6">
    <location>
        <begin position="29"/>
        <end position="45"/>
    </location>
</feature>
<dbReference type="EMBL" id="BAABDD010000003">
    <property type="protein sequence ID" value="GAA3731180.1"/>
    <property type="molecule type" value="Genomic_DNA"/>
</dbReference>
<dbReference type="PROSITE" id="PS51012">
    <property type="entry name" value="ABC_TM2"/>
    <property type="match status" value="1"/>
</dbReference>
<sequence length="291" mass="31481">MNPRVHAIRLALRRGWIEFRQSFTSPQDLWNYFGFSLVFLFVLMFQRPFLDGADMPGIAGTSLSYLAVTVPGVVAMLLVTGSVLSTAQFLTAEREDGTLLRAKAMPRGMTGYMGGKVLCVSAMTLLSMLVFLVPSILVFDGLPSGDTSGLLVLLWSVPLGILATMPLGAILGSLLPSPRAAMGVTVLPLMVVCLISGVFFPIDVMPEAVQVLAQVFPVYWLAMSMRSAFLPDALASVEIGESWRHLEAAGVLGAWAVAGLLIAPFVLRRMARRESGAVVEQRRHKAMQRVA</sequence>
<dbReference type="InterPro" id="IPR051784">
    <property type="entry name" value="Nod_factor_ABC_transporter"/>
</dbReference>
<accession>A0ABP7F580</accession>
<name>A0ABP7F580_9ACTN</name>
<feature type="transmembrane region" description="Helical" evidence="6">
    <location>
        <begin position="65"/>
        <end position="92"/>
    </location>
</feature>
<keyword evidence="3 6" id="KW-1133">Transmembrane helix</keyword>
<feature type="transmembrane region" description="Helical" evidence="6">
    <location>
        <begin position="248"/>
        <end position="267"/>
    </location>
</feature>
<reference evidence="9" key="1">
    <citation type="journal article" date="2019" name="Int. J. Syst. Evol. Microbiol.">
        <title>The Global Catalogue of Microorganisms (GCM) 10K type strain sequencing project: providing services to taxonomists for standard genome sequencing and annotation.</title>
        <authorList>
            <consortium name="The Broad Institute Genomics Platform"/>
            <consortium name="The Broad Institute Genome Sequencing Center for Infectious Disease"/>
            <person name="Wu L."/>
            <person name="Ma J."/>
        </authorList>
    </citation>
    <scope>NUCLEOTIDE SEQUENCE [LARGE SCALE GENOMIC DNA]</scope>
    <source>
        <strain evidence="9">JCM 17137</strain>
    </source>
</reference>
<evidence type="ECO:0000256" key="6">
    <source>
        <dbReference type="RuleBase" id="RU361157"/>
    </source>
</evidence>
<dbReference type="RefSeq" id="WP_344967721.1">
    <property type="nucleotide sequence ID" value="NZ_BAABDD010000003.1"/>
</dbReference>
<keyword evidence="4 6" id="KW-0472">Membrane</keyword>
<comment type="caution">
    <text evidence="8">The sequence shown here is derived from an EMBL/GenBank/DDBJ whole genome shotgun (WGS) entry which is preliminary data.</text>
</comment>
<feature type="transmembrane region" description="Helical" evidence="6">
    <location>
        <begin position="113"/>
        <end position="139"/>
    </location>
</feature>
<dbReference type="InterPro" id="IPR047817">
    <property type="entry name" value="ABC2_TM_bact-type"/>
</dbReference>
<evidence type="ECO:0000256" key="3">
    <source>
        <dbReference type="ARBA" id="ARBA00022989"/>
    </source>
</evidence>
<comment type="similarity">
    <text evidence="6">Belongs to the ABC-2 integral membrane protein family.</text>
</comment>
<dbReference type="InterPro" id="IPR000412">
    <property type="entry name" value="ABC_2_transport"/>
</dbReference>
<dbReference type="PANTHER" id="PTHR43229:SF3">
    <property type="entry name" value="ABC-TYPE MULTIDRUG TRANSPORT SYSTEM, PERMEASE COMPONENT"/>
    <property type="match status" value="1"/>
</dbReference>
<dbReference type="Pfam" id="PF12698">
    <property type="entry name" value="ABC2_membrane_3"/>
    <property type="match status" value="1"/>
</dbReference>
<evidence type="ECO:0000256" key="2">
    <source>
        <dbReference type="ARBA" id="ARBA00022692"/>
    </source>
</evidence>
<dbReference type="InterPro" id="IPR013525">
    <property type="entry name" value="ABC2_TM"/>
</dbReference>
<keyword evidence="5" id="KW-0046">Antibiotic resistance</keyword>
<organism evidence="8 9">
    <name type="scientific">Salinactinospora qingdaonensis</name>
    <dbReference type="NCBI Taxonomy" id="702744"/>
    <lineage>
        <taxon>Bacteria</taxon>
        <taxon>Bacillati</taxon>
        <taxon>Actinomycetota</taxon>
        <taxon>Actinomycetes</taxon>
        <taxon>Streptosporangiales</taxon>
        <taxon>Nocardiopsidaceae</taxon>
        <taxon>Salinactinospora</taxon>
    </lineage>
</organism>
<keyword evidence="6" id="KW-0813">Transport</keyword>
<evidence type="ECO:0000256" key="1">
    <source>
        <dbReference type="ARBA" id="ARBA00004141"/>
    </source>
</evidence>